<comment type="subcellular location">
    <subcellularLocation>
        <location evidence="1 4">Nucleus</location>
    </subcellularLocation>
</comment>
<feature type="compositionally biased region" description="Polar residues" evidence="5">
    <location>
        <begin position="100"/>
        <end position="113"/>
    </location>
</feature>
<feature type="compositionally biased region" description="Polar residues" evidence="5">
    <location>
        <begin position="61"/>
        <end position="74"/>
    </location>
</feature>
<sequence>MKARSRSFLALRHGGNGSSRLDLCILQDGWENRTKIELKMVYDRTDSPGDMDVDMKPIAGPSSSSVATRQNSSRPHAGHTDSPPPKLNTPADASSGPMATPSQAVAGPSSTIRSSDETPVSILDALCYLYAIRDRFPDKPEVYNRFLDIVRDCESKLIDIPSTVEQVALLFHQHPRLIGGFNTFVPPEYRVDPFGQRTIGIHIP</sequence>
<name>A0A2H3BIS2_9AGAR</name>
<organism evidence="6 7">
    <name type="scientific">Armillaria solidipes</name>
    <dbReference type="NCBI Taxonomy" id="1076256"/>
    <lineage>
        <taxon>Eukaryota</taxon>
        <taxon>Fungi</taxon>
        <taxon>Dikarya</taxon>
        <taxon>Basidiomycota</taxon>
        <taxon>Agaricomycotina</taxon>
        <taxon>Agaricomycetes</taxon>
        <taxon>Agaricomycetidae</taxon>
        <taxon>Agaricales</taxon>
        <taxon>Marasmiineae</taxon>
        <taxon>Physalacriaceae</taxon>
        <taxon>Armillaria</taxon>
    </lineage>
</organism>
<keyword evidence="7" id="KW-1185">Reference proteome</keyword>
<accession>A0A2H3BIS2</accession>
<dbReference type="GO" id="GO:0000122">
    <property type="term" value="P:negative regulation of transcription by RNA polymerase II"/>
    <property type="evidence" value="ECO:0007669"/>
    <property type="project" value="TreeGrafter"/>
</dbReference>
<dbReference type="InterPro" id="IPR039774">
    <property type="entry name" value="Sin3-like"/>
</dbReference>
<evidence type="ECO:0000256" key="4">
    <source>
        <dbReference type="PROSITE-ProRule" id="PRU00810"/>
    </source>
</evidence>
<evidence type="ECO:0000313" key="7">
    <source>
        <dbReference type="Proteomes" id="UP000218334"/>
    </source>
</evidence>
<protein>
    <recommendedName>
        <fullName evidence="8">Histone deacetylase interacting domain-containing protein</fullName>
    </recommendedName>
</protein>
<dbReference type="Pfam" id="PF02671">
    <property type="entry name" value="PAH"/>
    <property type="match status" value="1"/>
</dbReference>
<feature type="region of interest" description="Disordered" evidence="5">
    <location>
        <begin position="45"/>
        <end position="115"/>
    </location>
</feature>
<dbReference type="InterPro" id="IPR003822">
    <property type="entry name" value="PAH"/>
</dbReference>
<reference evidence="7" key="1">
    <citation type="journal article" date="2017" name="Nat. Ecol. Evol.">
        <title>Genome expansion and lineage-specific genetic innovations in the forest pathogenic fungi Armillaria.</title>
        <authorList>
            <person name="Sipos G."/>
            <person name="Prasanna A.N."/>
            <person name="Walter M.C."/>
            <person name="O'Connor E."/>
            <person name="Balint B."/>
            <person name="Krizsan K."/>
            <person name="Kiss B."/>
            <person name="Hess J."/>
            <person name="Varga T."/>
            <person name="Slot J."/>
            <person name="Riley R."/>
            <person name="Boka B."/>
            <person name="Rigling D."/>
            <person name="Barry K."/>
            <person name="Lee J."/>
            <person name="Mihaltcheva S."/>
            <person name="LaButti K."/>
            <person name="Lipzen A."/>
            <person name="Waldron R."/>
            <person name="Moloney N.M."/>
            <person name="Sperisen C."/>
            <person name="Kredics L."/>
            <person name="Vagvoelgyi C."/>
            <person name="Patrignani A."/>
            <person name="Fitzpatrick D."/>
            <person name="Nagy I."/>
            <person name="Doyle S."/>
            <person name="Anderson J.B."/>
            <person name="Grigoriev I.V."/>
            <person name="Gueldener U."/>
            <person name="Muensterkoetter M."/>
            <person name="Nagy L.G."/>
        </authorList>
    </citation>
    <scope>NUCLEOTIDE SEQUENCE [LARGE SCALE GENOMIC DNA]</scope>
    <source>
        <strain evidence="7">28-4</strain>
    </source>
</reference>
<evidence type="ECO:0000256" key="2">
    <source>
        <dbReference type="ARBA" id="ARBA00022491"/>
    </source>
</evidence>
<gene>
    <name evidence="6" type="ORF">ARMSODRAFT_1003311</name>
</gene>
<dbReference type="PANTHER" id="PTHR12346:SF0">
    <property type="entry name" value="SIN3A, ISOFORM G"/>
    <property type="match status" value="1"/>
</dbReference>
<dbReference type="GO" id="GO:0003714">
    <property type="term" value="F:transcription corepressor activity"/>
    <property type="evidence" value="ECO:0007669"/>
    <property type="project" value="InterPro"/>
</dbReference>
<dbReference type="Gene3D" id="1.20.1160.11">
    <property type="entry name" value="Paired amphipathic helix"/>
    <property type="match status" value="1"/>
</dbReference>
<evidence type="ECO:0000313" key="6">
    <source>
        <dbReference type="EMBL" id="PBK70719.1"/>
    </source>
</evidence>
<dbReference type="PANTHER" id="PTHR12346">
    <property type="entry name" value="SIN3B-RELATED"/>
    <property type="match status" value="1"/>
</dbReference>
<evidence type="ECO:0000256" key="3">
    <source>
        <dbReference type="ARBA" id="ARBA00023242"/>
    </source>
</evidence>
<keyword evidence="3 4" id="KW-0539">Nucleus</keyword>
<evidence type="ECO:0008006" key="8">
    <source>
        <dbReference type="Google" id="ProtNLM"/>
    </source>
</evidence>
<dbReference type="FunFam" id="1.20.1160.11:FF:000001">
    <property type="entry name" value="Paired amphipathic helix protein Sin3"/>
    <property type="match status" value="1"/>
</dbReference>
<dbReference type="EMBL" id="KZ293425">
    <property type="protein sequence ID" value="PBK70719.1"/>
    <property type="molecule type" value="Genomic_DNA"/>
</dbReference>
<dbReference type="Proteomes" id="UP000218334">
    <property type="component" value="Unassembled WGS sequence"/>
</dbReference>
<dbReference type="STRING" id="1076256.A0A2H3BIS2"/>
<dbReference type="PROSITE" id="PS51477">
    <property type="entry name" value="PAH"/>
    <property type="match status" value="1"/>
</dbReference>
<evidence type="ECO:0000256" key="5">
    <source>
        <dbReference type="SAM" id="MobiDB-lite"/>
    </source>
</evidence>
<dbReference type="GO" id="GO:0070822">
    <property type="term" value="C:Sin3-type complex"/>
    <property type="evidence" value="ECO:0007669"/>
    <property type="project" value="TreeGrafter"/>
</dbReference>
<dbReference type="AlphaFoldDB" id="A0A2H3BIS2"/>
<proteinExistence type="predicted"/>
<dbReference type="InterPro" id="IPR036600">
    <property type="entry name" value="PAH_sf"/>
</dbReference>
<evidence type="ECO:0000256" key="1">
    <source>
        <dbReference type="ARBA" id="ARBA00004123"/>
    </source>
</evidence>
<keyword evidence="2" id="KW-0678">Repressor</keyword>
<dbReference type="SUPFAM" id="SSF47762">
    <property type="entry name" value="PAH2 domain"/>
    <property type="match status" value="1"/>
</dbReference>